<dbReference type="EMBL" id="BFBB01000009">
    <property type="protein sequence ID" value="GBF51984.1"/>
    <property type="molecule type" value="Genomic_DNA"/>
</dbReference>
<sequence>MSLPHSELNASILYRVQILDPIQHYYQVELVQNSEKETLTFVMPSWTPGSYMIRDYSTHLHKFSAFDGRNDTELFWEQIGLHTWKVPNPSGVIKLKYIIYAFEDFTVRTNHLESQFGFINPCAFFLYEESSLQLPSIVQFETNSFFSKIYSSLPRTNEEMVFFSRHYDELFDSPFHLTNENSLNFQFEGNHYELLVEGDVSFEFKEKLLEDIKRIVYTENDWMNDHPNPYYLFIVNLSQSTYGGLEHSACSVNYFPPEHIDEEGEYKKLLELLAHEYFHLWNVKRIRPIALGPFDYQIPNLTRELWIAEGITSFCDIYFLLLTGHITKNEYFERLAEDIASLEETSAEDWMSLEESSFTAWTKYYKRNSNSQNITVSYYLKGALLAFCMNAFLLYNTEGQKSIQDVMRSIYQEYAIKKNRGITKQDFFDAVQTETGLNLKTEFDQHLIARRKLPVSDYLYLMGLEFLKEDPISDLGFKTKEKAGNVFVSKIYQRSLQQTTSFQIEDEIIAVNGRRVNRNLFEKMEKKFRPNEKVLFTIARNGKLLEILTETQKTFKTKKIVPLQTMSDLQRKIQNQFLLEIG</sequence>
<dbReference type="Gene3D" id="2.30.42.10">
    <property type="match status" value="1"/>
</dbReference>
<dbReference type="RefSeq" id="WP_108978363.1">
    <property type="nucleotide sequence ID" value="NZ_BFBB01000009.1"/>
</dbReference>
<dbReference type="InterPro" id="IPR024191">
    <property type="entry name" value="Peptidase_M61"/>
</dbReference>
<dbReference type="SMART" id="SM00228">
    <property type="entry name" value="PDZ"/>
    <property type="match status" value="1"/>
</dbReference>
<keyword evidence="2" id="KW-0031">Aminopeptidase</keyword>
<reference evidence="2 3" key="1">
    <citation type="submission" date="2018-02" db="EMBL/GenBank/DDBJ databases">
        <title>Novel Leptospira species isolated from soil and water in Japan.</title>
        <authorList>
            <person name="Nakao R."/>
            <person name="Masuzawa T."/>
        </authorList>
    </citation>
    <scope>NUCLEOTIDE SEQUENCE [LARGE SCALE GENOMIC DNA]</scope>
    <source>
        <strain evidence="2 3">YH101</strain>
    </source>
</reference>
<dbReference type="InterPro" id="IPR007963">
    <property type="entry name" value="Peptidase_M61_catalytic"/>
</dbReference>
<name>A0A2P2E545_9LEPT</name>
<dbReference type="Pfam" id="PF05299">
    <property type="entry name" value="Peptidase_M61"/>
    <property type="match status" value="1"/>
</dbReference>
<feature type="domain" description="PDZ" evidence="1">
    <location>
        <begin position="473"/>
        <end position="542"/>
    </location>
</feature>
<evidence type="ECO:0000259" key="1">
    <source>
        <dbReference type="SMART" id="SM00228"/>
    </source>
</evidence>
<comment type="caution">
    <text evidence="2">The sequence shown here is derived from an EMBL/GenBank/DDBJ whole genome shotgun (WGS) entry which is preliminary data.</text>
</comment>
<dbReference type="Gene3D" id="1.10.390.10">
    <property type="entry name" value="Neutral Protease Domain 2"/>
    <property type="match status" value="1"/>
</dbReference>
<evidence type="ECO:0000313" key="2">
    <source>
        <dbReference type="EMBL" id="GBF51984.1"/>
    </source>
</evidence>
<dbReference type="AlphaFoldDB" id="A0A2P2E545"/>
<dbReference type="SUPFAM" id="SSF55486">
    <property type="entry name" value="Metalloproteases ('zincins'), catalytic domain"/>
    <property type="match status" value="1"/>
</dbReference>
<dbReference type="InterPro" id="IPR001478">
    <property type="entry name" value="PDZ"/>
</dbReference>
<gene>
    <name evidence="2" type="ORF">LPTSP4_35220</name>
</gene>
<keyword evidence="2" id="KW-0645">Protease</keyword>
<accession>A0A2P2E545</accession>
<dbReference type="SUPFAM" id="SSF50156">
    <property type="entry name" value="PDZ domain-like"/>
    <property type="match status" value="1"/>
</dbReference>
<dbReference type="InterPro" id="IPR027268">
    <property type="entry name" value="Peptidase_M4/M1_CTD_sf"/>
</dbReference>
<proteinExistence type="predicted"/>
<dbReference type="InterPro" id="IPR040756">
    <property type="entry name" value="Peptidase_M61_N"/>
</dbReference>
<evidence type="ECO:0000313" key="3">
    <source>
        <dbReference type="Proteomes" id="UP000245133"/>
    </source>
</evidence>
<protein>
    <submittedName>
        <fullName evidence="2">Peptidase, M61 glycyl aminopeptidase family protein</fullName>
    </submittedName>
</protein>
<dbReference type="PIRSF" id="PIRSF016493">
    <property type="entry name" value="Glycyl_aminpptds"/>
    <property type="match status" value="1"/>
</dbReference>
<dbReference type="GO" id="GO:0004177">
    <property type="term" value="F:aminopeptidase activity"/>
    <property type="evidence" value="ECO:0007669"/>
    <property type="project" value="UniProtKB-KW"/>
</dbReference>
<dbReference type="Pfam" id="PF17899">
    <property type="entry name" value="Peptidase_M61_N"/>
    <property type="match status" value="1"/>
</dbReference>
<dbReference type="InterPro" id="IPR036034">
    <property type="entry name" value="PDZ_sf"/>
</dbReference>
<dbReference type="Proteomes" id="UP000245133">
    <property type="component" value="Unassembled WGS sequence"/>
</dbReference>
<dbReference type="OrthoDB" id="9778516at2"/>
<dbReference type="Gene3D" id="2.60.40.3650">
    <property type="match status" value="1"/>
</dbReference>
<organism evidence="2 3">
    <name type="scientific">Leptospira ryugenii</name>
    <dbReference type="NCBI Taxonomy" id="1917863"/>
    <lineage>
        <taxon>Bacteria</taxon>
        <taxon>Pseudomonadati</taxon>
        <taxon>Spirochaetota</taxon>
        <taxon>Spirochaetia</taxon>
        <taxon>Leptospirales</taxon>
        <taxon>Leptospiraceae</taxon>
        <taxon>Leptospira</taxon>
    </lineage>
</organism>
<keyword evidence="2" id="KW-0378">Hydrolase</keyword>
<keyword evidence="3" id="KW-1185">Reference proteome</keyword>